<accession>A0ABQ0ASH7</accession>
<evidence type="ECO:0000313" key="2">
    <source>
        <dbReference type="Proteomes" id="UP001441944"/>
    </source>
</evidence>
<gene>
    <name evidence="1" type="ORF">NBRC116598_41690</name>
</gene>
<evidence type="ECO:0000313" key="1">
    <source>
        <dbReference type="EMBL" id="GAA6198724.1"/>
    </source>
</evidence>
<reference evidence="1 2" key="1">
    <citation type="submission" date="2024-04" db="EMBL/GenBank/DDBJ databases">
        <title>Draft genome sequence of Pseudophaeobacter arcticus NBRC 116598.</title>
        <authorList>
            <person name="Miyakawa T."/>
            <person name="Kusuya Y."/>
            <person name="Miura T."/>
        </authorList>
    </citation>
    <scope>NUCLEOTIDE SEQUENCE [LARGE SCALE GENOMIC DNA]</scope>
    <source>
        <strain evidence="1 2">SU-CL00105</strain>
    </source>
</reference>
<comment type="caution">
    <text evidence="1">The sequence shown here is derived from an EMBL/GenBank/DDBJ whole genome shotgun (WGS) entry which is preliminary data.</text>
</comment>
<dbReference type="Proteomes" id="UP001441944">
    <property type="component" value="Unassembled WGS sequence"/>
</dbReference>
<sequence>MGAAFLFLIPEGDPMKIKITTSCGSVARSFTAGTEPTVADAVGQDLIAAGYAELLDPEAQPVVAVSEPTEPTEPTGE</sequence>
<organism evidence="1 2">
    <name type="scientific">Pseudophaeobacter arcticus</name>
    <dbReference type="NCBI Taxonomy" id="385492"/>
    <lineage>
        <taxon>Bacteria</taxon>
        <taxon>Pseudomonadati</taxon>
        <taxon>Pseudomonadota</taxon>
        <taxon>Alphaproteobacteria</taxon>
        <taxon>Rhodobacterales</taxon>
        <taxon>Paracoccaceae</taxon>
        <taxon>Pseudophaeobacter</taxon>
    </lineage>
</organism>
<protein>
    <submittedName>
        <fullName evidence="1">Uncharacterized protein</fullName>
    </submittedName>
</protein>
<keyword evidence="2" id="KW-1185">Reference proteome</keyword>
<dbReference type="EMBL" id="BAABWU010000030">
    <property type="protein sequence ID" value="GAA6198724.1"/>
    <property type="molecule type" value="Genomic_DNA"/>
</dbReference>
<proteinExistence type="predicted"/>
<name>A0ABQ0ASH7_9RHOB</name>